<evidence type="ECO:0008006" key="10">
    <source>
        <dbReference type="Google" id="ProtNLM"/>
    </source>
</evidence>
<accession>A0AAN7QIF9</accession>
<proteinExistence type="inferred from homology"/>
<dbReference type="GO" id="GO:0035999">
    <property type="term" value="P:tetrahydrofolate interconversion"/>
    <property type="evidence" value="ECO:0007669"/>
    <property type="project" value="TreeGrafter"/>
</dbReference>
<dbReference type="Proteomes" id="UP001353858">
    <property type="component" value="Unassembled WGS sequence"/>
</dbReference>
<protein>
    <recommendedName>
        <fullName evidence="10">Methylenetetrahydrofolate reductase (NAD(P)H)</fullName>
    </recommendedName>
</protein>
<keyword evidence="6" id="KW-0560">Oxidoreductase</keyword>
<dbReference type="InterPro" id="IPR029041">
    <property type="entry name" value="FAD-linked_oxidoreductase-like"/>
</dbReference>
<evidence type="ECO:0000256" key="1">
    <source>
        <dbReference type="ARBA" id="ARBA00001974"/>
    </source>
</evidence>
<dbReference type="GO" id="GO:0071949">
    <property type="term" value="F:FAD binding"/>
    <property type="evidence" value="ECO:0007669"/>
    <property type="project" value="TreeGrafter"/>
</dbReference>
<comment type="cofactor">
    <cofactor evidence="1">
        <name>FAD</name>
        <dbReference type="ChEBI" id="CHEBI:57692"/>
    </cofactor>
</comment>
<keyword evidence="5" id="KW-0274">FAD</keyword>
<evidence type="ECO:0000256" key="5">
    <source>
        <dbReference type="ARBA" id="ARBA00022827"/>
    </source>
</evidence>
<dbReference type="Pfam" id="PF02219">
    <property type="entry name" value="MTHFR"/>
    <property type="match status" value="1"/>
</dbReference>
<keyword evidence="4" id="KW-0285">Flavoprotein</keyword>
<dbReference type="CDD" id="cd00537">
    <property type="entry name" value="MTHFR"/>
    <property type="match status" value="1"/>
</dbReference>
<comment type="pathway">
    <text evidence="2 7">One-carbon metabolism; tetrahydrofolate interconversion.</text>
</comment>
<dbReference type="AlphaFoldDB" id="A0AAN7QIF9"/>
<keyword evidence="9" id="KW-1185">Reference proteome</keyword>
<dbReference type="Gene3D" id="3.20.20.220">
    <property type="match status" value="1"/>
</dbReference>
<gene>
    <name evidence="8" type="ORF">RN001_007644</name>
</gene>
<dbReference type="GO" id="GO:0004489">
    <property type="term" value="F:methylenetetrahydrofolate reductase [NAD(P)H] activity"/>
    <property type="evidence" value="ECO:0007669"/>
    <property type="project" value="InterPro"/>
</dbReference>
<dbReference type="EMBL" id="JARPUR010000003">
    <property type="protein sequence ID" value="KAK4879498.1"/>
    <property type="molecule type" value="Genomic_DNA"/>
</dbReference>
<evidence type="ECO:0000256" key="7">
    <source>
        <dbReference type="RuleBase" id="RU004254"/>
    </source>
</evidence>
<evidence type="ECO:0000256" key="4">
    <source>
        <dbReference type="ARBA" id="ARBA00022630"/>
    </source>
</evidence>
<evidence type="ECO:0000313" key="9">
    <source>
        <dbReference type="Proteomes" id="UP001353858"/>
    </source>
</evidence>
<dbReference type="SUPFAM" id="SSF51730">
    <property type="entry name" value="FAD-linked oxidoreductase"/>
    <property type="match status" value="1"/>
</dbReference>
<evidence type="ECO:0000256" key="6">
    <source>
        <dbReference type="ARBA" id="ARBA00023002"/>
    </source>
</evidence>
<evidence type="ECO:0000256" key="2">
    <source>
        <dbReference type="ARBA" id="ARBA00004777"/>
    </source>
</evidence>
<organism evidence="8 9">
    <name type="scientific">Aquatica leii</name>
    <dbReference type="NCBI Taxonomy" id="1421715"/>
    <lineage>
        <taxon>Eukaryota</taxon>
        <taxon>Metazoa</taxon>
        <taxon>Ecdysozoa</taxon>
        <taxon>Arthropoda</taxon>
        <taxon>Hexapoda</taxon>
        <taxon>Insecta</taxon>
        <taxon>Pterygota</taxon>
        <taxon>Neoptera</taxon>
        <taxon>Endopterygota</taxon>
        <taxon>Coleoptera</taxon>
        <taxon>Polyphaga</taxon>
        <taxon>Elateriformia</taxon>
        <taxon>Elateroidea</taxon>
        <taxon>Lampyridae</taxon>
        <taxon>Luciolinae</taxon>
        <taxon>Aquatica</taxon>
    </lineage>
</organism>
<dbReference type="PANTHER" id="PTHR45754">
    <property type="entry name" value="METHYLENETETRAHYDROFOLATE REDUCTASE"/>
    <property type="match status" value="1"/>
</dbReference>
<dbReference type="PANTHER" id="PTHR45754:SF3">
    <property type="entry name" value="METHYLENETETRAHYDROFOLATE REDUCTASE (NADPH)"/>
    <property type="match status" value="1"/>
</dbReference>
<comment type="similarity">
    <text evidence="3">Belongs to the methylenetetrahydrofolate reductase family.</text>
</comment>
<comment type="caution">
    <text evidence="8">The sequence shown here is derived from an EMBL/GenBank/DDBJ whole genome shotgun (WGS) entry which is preliminary data.</text>
</comment>
<dbReference type="GO" id="GO:0009086">
    <property type="term" value="P:methionine biosynthetic process"/>
    <property type="evidence" value="ECO:0007669"/>
    <property type="project" value="TreeGrafter"/>
</dbReference>
<dbReference type="GO" id="GO:0005829">
    <property type="term" value="C:cytosol"/>
    <property type="evidence" value="ECO:0007669"/>
    <property type="project" value="TreeGrafter"/>
</dbReference>
<evidence type="ECO:0000313" key="8">
    <source>
        <dbReference type="EMBL" id="KAK4879498.1"/>
    </source>
</evidence>
<dbReference type="InterPro" id="IPR003171">
    <property type="entry name" value="Mehydrof_redctse-like"/>
</dbReference>
<name>A0AAN7QIF9_9COLE</name>
<reference evidence="9" key="1">
    <citation type="submission" date="2023-01" db="EMBL/GenBank/DDBJ databases">
        <title>Key to firefly adult light organ development and bioluminescence: homeobox transcription factors regulate luciferase expression and transportation to peroxisome.</title>
        <authorList>
            <person name="Fu X."/>
        </authorList>
    </citation>
    <scope>NUCLEOTIDE SEQUENCE [LARGE SCALE GENOMIC DNA]</scope>
</reference>
<evidence type="ECO:0000256" key="3">
    <source>
        <dbReference type="ARBA" id="ARBA00006743"/>
    </source>
</evidence>
<sequence length="313" mass="35865">MESSTVIHNLCNVFTKANELSANILSVEVSLSTLHLEELYKLPKTFISIVWRYQGEDLNNISSIEPFITLKQLGLRNKHILFHLPCRNLSEANAFKLLNALKDCNVRNVLVLQGSDVIADCGKRGFEHAVDLVRFIKKNYGVYFGVGVAAFPNVHPDAPSADSDLMHLKEKVNSGSDFVITQMAFDYNVFDEFYKNFKRVCPTTPLLVGMYIITSYESWTIAQRLLKKDLPQHVNEFVIKNRDNEQAILDFGIELCIDMIKKVLFKANQQILGVHFYCLNNFQLVQQVCDILGFREVHIERSPNMNSYSFFVR</sequence>